<keyword evidence="9" id="KW-1185">Reference proteome</keyword>
<dbReference type="Proteomes" id="UP000799440">
    <property type="component" value="Unassembled WGS sequence"/>
</dbReference>
<dbReference type="Gene3D" id="3.40.462.20">
    <property type="match status" value="1"/>
</dbReference>
<feature type="domain" description="Berberine/berberine-like" evidence="7">
    <location>
        <begin position="350"/>
        <end position="386"/>
    </location>
</feature>
<sequence length="392" mass="42940">MSVGSETRFCNAHNLPILAQNGGSGWAQTFDLGKKGVIINLASLNQTSVSPDKKAMTIGGGATVQTTIEAAAKAGVLVQTGNCNCVGVMGAYLGGGYGNLMGLHGLRVDNVVSMRVDYFWALRGAGPNFGIVTSAVVKACPVKPEDALAWTGGLIFNPDKLEQLVQAIEELVLKPEMNIFLYFLWSGPPTNAPVIIINVFLYKGTPEAGREAFASIYDIGPMMDLTQVVTYPQWNTGGDAFCVKGGRKPAFGAGLQKMIPQDWREVWNQYVEFQKLPGAQNSGVLVEAYPLEKAQSIPACWSAFPHRNVEYQAIVIPWYDDPVLDDTALAFGKSVRDVWRNNNRVGNNATYINFAHGDDELEAVYGSSLPRLRELKRRLDPKNRFDQWFNIQ</sequence>
<dbReference type="Gene3D" id="3.30.465.10">
    <property type="match status" value="2"/>
</dbReference>
<dbReference type="InterPro" id="IPR036318">
    <property type="entry name" value="FAD-bd_PCMH-like_sf"/>
</dbReference>
<comment type="cofactor">
    <cofactor evidence="1">
        <name>FAD</name>
        <dbReference type="ChEBI" id="CHEBI:57692"/>
    </cofactor>
</comment>
<dbReference type="EMBL" id="MU006588">
    <property type="protein sequence ID" value="KAF2744569.1"/>
    <property type="molecule type" value="Genomic_DNA"/>
</dbReference>
<evidence type="ECO:0000256" key="2">
    <source>
        <dbReference type="ARBA" id="ARBA00005466"/>
    </source>
</evidence>
<dbReference type="InterPro" id="IPR006094">
    <property type="entry name" value="Oxid_FAD_bind_N"/>
</dbReference>
<dbReference type="GO" id="GO:0016491">
    <property type="term" value="F:oxidoreductase activity"/>
    <property type="evidence" value="ECO:0007669"/>
    <property type="project" value="UniProtKB-KW"/>
</dbReference>
<dbReference type="GO" id="GO:0050660">
    <property type="term" value="F:flavin adenine dinucleotide binding"/>
    <property type="evidence" value="ECO:0007669"/>
    <property type="project" value="InterPro"/>
</dbReference>
<evidence type="ECO:0000313" key="9">
    <source>
        <dbReference type="Proteomes" id="UP000799440"/>
    </source>
</evidence>
<name>A0A6A6V439_9PLEO</name>
<dbReference type="SUPFAM" id="SSF56176">
    <property type="entry name" value="FAD-binding/transporter-associated domain-like"/>
    <property type="match status" value="1"/>
</dbReference>
<keyword evidence="5" id="KW-0560">Oxidoreductase</keyword>
<evidence type="ECO:0000256" key="5">
    <source>
        <dbReference type="ARBA" id="ARBA00023002"/>
    </source>
</evidence>
<proteinExistence type="inferred from homology"/>
<dbReference type="OrthoDB" id="415825at2759"/>
<dbReference type="Pfam" id="PF08031">
    <property type="entry name" value="BBE"/>
    <property type="match status" value="1"/>
</dbReference>
<dbReference type="InterPro" id="IPR050416">
    <property type="entry name" value="FAD-linked_Oxidoreductase"/>
</dbReference>
<comment type="similarity">
    <text evidence="2">Belongs to the oxygen-dependent FAD-linked oxidoreductase family.</text>
</comment>
<evidence type="ECO:0000256" key="4">
    <source>
        <dbReference type="ARBA" id="ARBA00022827"/>
    </source>
</evidence>
<organism evidence="8 9">
    <name type="scientific">Sporormia fimetaria CBS 119925</name>
    <dbReference type="NCBI Taxonomy" id="1340428"/>
    <lineage>
        <taxon>Eukaryota</taxon>
        <taxon>Fungi</taxon>
        <taxon>Dikarya</taxon>
        <taxon>Ascomycota</taxon>
        <taxon>Pezizomycotina</taxon>
        <taxon>Dothideomycetes</taxon>
        <taxon>Pleosporomycetidae</taxon>
        <taxon>Pleosporales</taxon>
        <taxon>Sporormiaceae</taxon>
        <taxon>Sporormia</taxon>
    </lineage>
</organism>
<dbReference type="Pfam" id="PF01565">
    <property type="entry name" value="FAD_binding_4"/>
    <property type="match status" value="1"/>
</dbReference>
<dbReference type="AlphaFoldDB" id="A0A6A6V439"/>
<gene>
    <name evidence="8" type="ORF">M011DRAFT_496282</name>
</gene>
<evidence type="ECO:0000259" key="6">
    <source>
        <dbReference type="Pfam" id="PF01565"/>
    </source>
</evidence>
<evidence type="ECO:0000259" key="7">
    <source>
        <dbReference type="Pfam" id="PF08031"/>
    </source>
</evidence>
<dbReference type="PANTHER" id="PTHR42973:SF39">
    <property type="entry name" value="FAD-BINDING PCMH-TYPE DOMAIN-CONTAINING PROTEIN"/>
    <property type="match status" value="1"/>
</dbReference>
<evidence type="ECO:0000313" key="8">
    <source>
        <dbReference type="EMBL" id="KAF2744569.1"/>
    </source>
</evidence>
<protein>
    <submittedName>
        <fullName evidence="8">FAD-binding domain-containing protein</fullName>
    </submittedName>
</protein>
<dbReference type="PANTHER" id="PTHR42973">
    <property type="entry name" value="BINDING OXIDOREDUCTASE, PUTATIVE (AFU_ORTHOLOGUE AFUA_1G17690)-RELATED"/>
    <property type="match status" value="1"/>
</dbReference>
<keyword evidence="3" id="KW-0285">Flavoprotein</keyword>
<keyword evidence="4" id="KW-0274">FAD</keyword>
<accession>A0A6A6V439</accession>
<evidence type="ECO:0000256" key="1">
    <source>
        <dbReference type="ARBA" id="ARBA00001974"/>
    </source>
</evidence>
<feature type="domain" description="FAD linked oxidase N-terminal" evidence="6">
    <location>
        <begin position="7"/>
        <end position="116"/>
    </location>
</feature>
<evidence type="ECO:0000256" key="3">
    <source>
        <dbReference type="ARBA" id="ARBA00022630"/>
    </source>
</evidence>
<reference evidence="8" key="1">
    <citation type="journal article" date="2020" name="Stud. Mycol.">
        <title>101 Dothideomycetes genomes: a test case for predicting lifestyles and emergence of pathogens.</title>
        <authorList>
            <person name="Haridas S."/>
            <person name="Albert R."/>
            <person name="Binder M."/>
            <person name="Bloem J."/>
            <person name="Labutti K."/>
            <person name="Salamov A."/>
            <person name="Andreopoulos B."/>
            <person name="Baker S."/>
            <person name="Barry K."/>
            <person name="Bills G."/>
            <person name="Bluhm B."/>
            <person name="Cannon C."/>
            <person name="Castanera R."/>
            <person name="Culley D."/>
            <person name="Daum C."/>
            <person name="Ezra D."/>
            <person name="Gonzalez J."/>
            <person name="Henrissat B."/>
            <person name="Kuo A."/>
            <person name="Liang C."/>
            <person name="Lipzen A."/>
            <person name="Lutzoni F."/>
            <person name="Magnuson J."/>
            <person name="Mondo S."/>
            <person name="Nolan M."/>
            <person name="Ohm R."/>
            <person name="Pangilinan J."/>
            <person name="Park H.-J."/>
            <person name="Ramirez L."/>
            <person name="Alfaro M."/>
            <person name="Sun H."/>
            <person name="Tritt A."/>
            <person name="Yoshinaga Y."/>
            <person name="Zwiers L.-H."/>
            <person name="Turgeon B."/>
            <person name="Goodwin S."/>
            <person name="Spatafora J."/>
            <person name="Crous P."/>
            <person name="Grigoriev I."/>
        </authorList>
    </citation>
    <scope>NUCLEOTIDE SEQUENCE</scope>
    <source>
        <strain evidence="8">CBS 119925</strain>
    </source>
</reference>
<dbReference type="InterPro" id="IPR012951">
    <property type="entry name" value="BBE"/>
</dbReference>
<dbReference type="InterPro" id="IPR016169">
    <property type="entry name" value="FAD-bd_PCMH_sub2"/>
</dbReference>